<keyword evidence="2" id="KW-1133">Transmembrane helix</keyword>
<organism evidence="3 4">
    <name type="scientific">Ophiobolus disseminans</name>
    <dbReference type="NCBI Taxonomy" id="1469910"/>
    <lineage>
        <taxon>Eukaryota</taxon>
        <taxon>Fungi</taxon>
        <taxon>Dikarya</taxon>
        <taxon>Ascomycota</taxon>
        <taxon>Pezizomycotina</taxon>
        <taxon>Dothideomycetes</taxon>
        <taxon>Pleosporomycetidae</taxon>
        <taxon>Pleosporales</taxon>
        <taxon>Pleosporineae</taxon>
        <taxon>Phaeosphaeriaceae</taxon>
        <taxon>Ophiobolus</taxon>
    </lineage>
</organism>
<evidence type="ECO:0000256" key="2">
    <source>
        <dbReference type="SAM" id="Phobius"/>
    </source>
</evidence>
<dbReference type="AlphaFoldDB" id="A0A6A6ZDU1"/>
<dbReference type="EMBL" id="MU006247">
    <property type="protein sequence ID" value="KAF2819038.1"/>
    <property type="molecule type" value="Genomic_DNA"/>
</dbReference>
<feature type="transmembrane region" description="Helical" evidence="2">
    <location>
        <begin position="146"/>
        <end position="171"/>
    </location>
</feature>
<sequence>MTDCRGLLLAQQRRANCNYISAKCAYTTCADQSIIGTYCYGMDHKVGRSPGLVTSPRSYSCTGTSFCPLAYYAYPEINGSANCCDSTGMIWSCDPLEGCRCLPLGTFLFIQQPVLEARAAAASPGPTPTPTDSVAISSGLSTGAKAGIAIGAIVGAAALFGLAFWLAWLLYQRRNGPSAPFDVGAAEKTNEPHSTLEPYGASGHHSTLPELVPNQAPETREIFSSPKPYTAPRQHNTLPELGSNLVQGRKETHSTLEPWRAPQQHSTLEPYHTSQYGNRAQPRAAPGMQEMDTDTPGGW</sequence>
<feature type="region of interest" description="Disordered" evidence="1">
    <location>
        <begin position="182"/>
        <end position="207"/>
    </location>
</feature>
<dbReference type="Proteomes" id="UP000799424">
    <property type="component" value="Unassembled WGS sequence"/>
</dbReference>
<accession>A0A6A6ZDU1</accession>
<evidence type="ECO:0000313" key="3">
    <source>
        <dbReference type="EMBL" id="KAF2819038.1"/>
    </source>
</evidence>
<keyword evidence="2" id="KW-0812">Transmembrane</keyword>
<feature type="compositionally biased region" description="Polar residues" evidence="1">
    <location>
        <begin position="263"/>
        <end position="278"/>
    </location>
</feature>
<reference evidence="3" key="1">
    <citation type="journal article" date="2020" name="Stud. Mycol.">
        <title>101 Dothideomycetes genomes: a test case for predicting lifestyles and emergence of pathogens.</title>
        <authorList>
            <person name="Haridas S."/>
            <person name="Albert R."/>
            <person name="Binder M."/>
            <person name="Bloem J."/>
            <person name="Labutti K."/>
            <person name="Salamov A."/>
            <person name="Andreopoulos B."/>
            <person name="Baker S."/>
            <person name="Barry K."/>
            <person name="Bills G."/>
            <person name="Bluhm B."/>
            <person name="Cannon C."/>
            <person name="Castanera R."/>
            <person name="Culley D."/>
            <person name="Daum C."/>
            <person name="Ezra D."/>
            <person name="Gonzalez J."/>
            <person name="Henrissat B."/>
            <person name="Kuo A."/>
            <person name="Liang C."/>
            <person name="Lipzen A."/>
            <person name="Lutzoni F."/>
            <person name="Magnuson J."/>
            <person name="Mondo S."/>
            <person name="Nolan M."/>
            <person name="Ohm R."/>
            <person name="Pangilinan J."/>
            <person name="Park H.-J."/>
            <person name="Ramirez L."/>
            <person name="Alfaro M."/>
            <person name="Sun H."/>
            <person name="Tritt A."/>
            <person name="Yoshinaga Y."/>
            <person name="Zwiers L.-H."/>
            <person name="Turgeon B."/>
            <person name="Goodwin S."/>
            <person name="Spatafora J."/>
            <person name="Crous P."/>
            <person name="Grigoriev I."/>
        </authorList>
    </citation>
    <scope>NUCLEOTIDE SEQUENCE</scope>
    <source>
        <strain evidence="3">CBS 113818</strain>
    </source>
</reference>
<keyword evidence="2" id="KW-0472">Membrane</keyword>
<proteinExistence type="predicted"/>
<name>A0A6A6ZDU1_9PLEO</name>
<protein>
    <submittedName>
        <fullName evidence="3">Uncharacterized protein</fullName>
    </submittedName>
</protein>
<evidence type="ECO:0000256" key="1">
    <source>
        <dbReference type="SAM" id="MobiDB-lite"/>
    </source>
</evidence>
<feature type="region of interest" description="Disordered" evidence="1">
    <location>
        <begin position="224"/>
        <end position="243"/>
    </location>
</feature>
<keyword evidence="4" id="KW-1185">Reference proteome</keyword>
<evidence type="ECO:0000313" key="4">
    <source>
        <dbReference type="Proteomes" id="UP000799424"/>
    </source>
</evidence>
<gene>
    <name evidence="3" type="ORF">CC86DRAFT_432472</name>
</gene>
<feature type="region of interest" description="Disordered" evidence="1">
    <location>
        <begin position="248"/>
        <end position="299"/>
    </location>
</feature>